<keyword evidence="8" id="KW-0862">Zinc</keyword>
<evidence type="ECO:0000256" key="3">
    <source>
        <dbReference type="ARBA" id="ARBA00008723"/>
    </source>
</evidence>
<evidence type="ECO:0000256" key="7">
    <source>
        <dbReference type="ARBA" id="ARBA00022729"/>
    </source>
</evidence>
<proteinExistence type="inferred from homology"/>
<evidence type="ECO:0000256" key="4">
    <source>
        <dbReference type="ARBA" id="ARBA00011738"/>
    </source>
</evidence>
<keyword evidence="11" id="KW-0472">Membrane</keyword>
<comment type="subunit">
    <text evidence="4">Homodimer.</text>
</comment>
<keyword evidence="11" id="KW-1133">Transmembrane helix</keyword>
<name>A0AAD3XHV2_NEPGR</name>
<keyword evidence="14" id="KW-1185">Reference proteome</keyword>
<evidence type="ECO:0000256" key="10">
    <source>
        <dbReference type="ARBA" id="ARBA00023180"/>
    </source>
</evidence>
<dbReference type="CDD" id="cd07383">
    <property type="entry name" value="MPP_Dcr2"/>
    <property type="match status" value="1"/>
</dbReference>
<accession>A0AAD3XHV2</accession>
<evidence type="ECO:0000256" key="5">
    <source>
        <dbReference type="ARBA" id="ARBA00022525"/>
    </source>
</evidence>
<dbReference type="AlphaFoldDB" id="A0AAD3XHV2"/>
<keyword evidence="11" id="KW-0812">Transmembrane</keyword>
<comment type="similarity">
    <text evidence="3">Belongs to the metallophosphoesterase superfamily. Purple acid phosphatase family.</text>
</comment>
<dbReference type="FunFam" id="3.60.21.10:FF:000038">
    <property type="entry name" value="Probable inactive purple acid phosphatase 29"/>
    <property type="match status" value="1"/>
</dbReference>
<dbReference type="PANTHER" id="PTHR47871">
    <property type="entry name" value="NAC DOMAIN-CONTAINING PROTEIN 8"/>
    <property type="match status" value="1"/>
</dbReference>
<comment type="cofactor">
    <cofactor evidence="1">
        <name>Zn(2+)</name>
        <dbReference type="ChEBI" id="CHEBI:29105"/>
    </cofactor>
</comment>
<evidence type="ECO:0000256" key="6">
    <source>
        <dbReference type="ARBA" id="ARBA00022723"/>
    </source>
</evidence>
<evidence type="ECO:0000313" key="13">
    <source>
        <dbReference type="EMBL" id="GMH05157.1"/>
    </source>
</evidence>
<evidence type="ECO:0000259" key="12">
    <source>
        <dbReference type="Pfam" id="PF00149"/>
    </source>
</evidence>
<evidence type="ECO:0000256" key="1">
    <source>
        <dbReference type="ARBA" id="ARBA00001947"/>
    </source>
</evidence>
<dbReference type="GO" id="GO:0016787">
    <property type="term" value="F:hydrolase activity"/>
    <property type="evidence" value="ECO:0007669"/>
    <property type="project" value="InterPro"/>
</dbReference>
<reference evidence="13" key="1">
    <citation type="submission" date="2023-05" db="EMBL/GenBank/DDBJ databases">
        <title>Nepenthes gracilis genome sequencing.</title>
        <authorList>
            <person name="Fukushima K."/>
        </authorList>
    </citation>
    <scope>NUCLEOTIDE SEQUENCE</scope>
    <source>
        <strain evidence="13">SING2019-196</strain>
    </source>
</reference>
<dbReference type="GO" id="GO:0046872">
    <property type="term" value="F:metal ion binding"/>
    <property type="evidence" value="ECO:0007669"/>
    <property type="project" value="UniProtKB-KW"/>
</dbReference>
<gene>
    <name evidence="13" type="ORF">Nepgr_006997</name>
</gene>
<keyword evidence="7" id="KW-0732">Signal</keyword>
<evidence type="ECO:0000313" key="14">
    <source>
        <dbReference type="Proteomes" id="UP001279734"/>
    </source>
</evidence>
<evidence type="ECO:0000256" key="8">
    <source>
        <dbReference type="ARBA" id="ARBA00022833"/>
    </source>
</evidence>
<keyword evidence="5" id="KW-0964">Secreted</keyword>
<dbReference type="Pfam" id="PF00149">
    <property type="entry name" value="Metallophos"/>
    <property type="match status" value="1"/>
</dbReference>
<organism evidence="13 14">
    <name type="scientific">Nepenthes gracilis</name>
    <name type="common">Slender pitcher plant</name>
    <dbReference type="NCBI Taxonomy" id="150966"/>
    <lineage>
        <taxon>Eukaryota</taxon>
        <taxon>Viridiplantae</taxon>
        <taxon>Streptophyta</taxon>
        <taxon>Embryophyta</taxon>
        <taxon>Tracheophyta</taxon>
        <taxon>Spermatophyta</taxon>
        <taxon>Magnoliopsida</taxon>
        <taxon>eudicotyledons</taxon>
        <taxon>Gunneridae</taxon>
        <taxon>Pentapetalae</taxon>
        <taxon>Caryophyllales</taxon>
        <taxon>Nepenthaceae</taxon>
        <taxon>Nepenthes</taxon>
    </lineage>
</organism>
<dbReference type="Gene3D" id="3.60.21.10">
    <property type="match status" value="1"/>
</dbReference>
<dbReference type="InterPro" id="IPR004843">
    <property type="entry name" value="Calcineurin-like_PHP"/>
</dbReference>
<evidence type="ECO:0000256" key="2">
    <source>
        <dbReference type="ARBA" id="ARBA00004613"/>
    </source>
</evidence>
<comment type="subcellular location">
    <subcellularLocation>
        <location evidence="2">Secreted</location>
    </subcellularLocation>
</comment>
<evidence type="ECO:0000256" key="9">
    <source>
        <dbReference type="ARBA" id="ARBA00023004"/>
    </source>
</evidence>
<keyword evidence="10" id="KW-0325">Glycoprotein</keyword>
<sequence>MARFSGKKRLVVLSIILEESYLGFLLVILATCGYFGPERVVSAPLRFKPNGEFKILQVADMHYADGKTTPCLDVLPNQFNGCSDLNTTAFTERMIRAENPDLIVFTGDNIFGFDATDSAKSLDFAFAPAVLSNIPWAAVLGNHDQEGTLSREGVMKHIVTMKNVLSQLNPPKVDDIDGFGNYNLEVAGVEGSAFQNKSILNLYFLDSGDYSTVPSIPGYGWIKPSQQSWFERTSKKLRKAYMAKPEPQKASAPGLVYFHIPLPEYASFDSSNFTGVKQEAISSASVNSGFFTTMVEAGDVKAVFTGHDHINDFCGELTGIYLCYGGGFGYHAYGKAGWARRARVVVANLEKVEKGGWGAVKSIKTWKRLDDELLSAIDARVLWSKSSTGIRRKKRIDGCNFSLEFSKLAPIVCCPAKLATRSTSVSPHVHSQGTASRIGSCGPDELLFGPVMTSIKSETDDGEWPVDLDCVPLKLRLKILRVRNEVPNRIDASTCNLNEEWRSTSCNATAGTKDSNSLMLLEHDHARTAFDGNASGFPGFQTSDCSPNSPTLQNNTCGHSVGSSRVFHEETCTASCASSMSPSQESLMGSNGGYEIGANVKHEISDSFDDSLDQIVLRERRRMLLSRMLKQSPKPSVEGKTGGLLSLSSENAAQQSMEVELHDSHSVEGESFTNGDSHPGTYAYDICQTLVPPNSDITGRTLTVGQCSASVSDDYCGADSVESRNSTFADFKSYGWQETLTNKPGTLASPALSSIVRVKVELLDINKPQIQEKGNVVGNFFIDNILRVKNELVLSEEAPVDELDHLPLVDRMKLLSSETSSRLNNSRNLNGLDGAADVLESIKPIRVTCAQKRKKTATCLAETALEEDAPELLKVLIEKGVSIEDIKLYGGIESDDPLDDSLSEDSFADLESVMSQLFTKRQPFLKFAPTRCSKGSKAIYCLACLLSLVEQTQYLRNRRWPVEWGWCRDLQSFIFVFQRHNRIVLERPEYGYATYFFELLDSLPVDWQVKRLVIVMKLTSCGRIALIENKSLLVGEDLSEGEARVLAEYGWMPNTGLGTLLNFCDRVVHDRKNEMDGCEWRSKIAKLLIKGYSGGNIICKDVPKKLVDCKGSQSTQLELKP</sequence>
<keyword evidence="6" id="KW-0479">Metal-binding</keyword>
<dbReference type="Proteomes" id="UP001279734">
    <property type="component" value="Unassembled WGS sequence"/>
</dbReference>
<comment type="caution">
    <text evidence="13">The sequence shown here is derived from an EMBL/GenBank/DDBJ whole genome shotgun (WGS) entry which is preliminary data.</text>
</comment>
<protein>
    <recommendedName>
        <fullName evidence="12">Calcineurin-like phosphoesterase domain-containing protein</fullName>
    </recommendedName>
</protein>
<feature type="domain" description="Calcineurin-like phosphoesterase" evidence="12">
    <location>
        <begin position="53"/>
        <end position="310"/>
    </location>
</feature>
<dbReference type="SUPFAM" id="SSF56300">
    <property type="entry name" value="Metallo-dependent phosphatases"/>
    <property type="match status" value="1"/>
</dbReference>
<dbReference type="EMBL" id="BSYO01000005">
    <property type="protein sequence ID" value="GMH05157.1"/>
    <property type="molecule type" value="Genomic_DNA"/>
</dbReference>
<dbReference type="GO" id="GO:0005576">
    <property type="term" value="C:extracellular region"/>
    <property type="evidence" value="ECO:0007669"/>
    <property type="project" value="UniProtKB-SubCell"/>
</dbReference>
<dbReference type="InterPro" id="IPR029052">
    <property type="entry name" value="Metallo-depent_PP-like"/>
</dbReference>
<dbReference type="PANTHER" id="PTHR47871:SF2">
    <property type="entry name" value="OS03G0221300 PROTEIN"/>
    <property type="match status" value="1"/>
</dbReference>
<feature type="transmembrane region" description="Helical" evidence="11">
    <location>
        <begin position="12"/>
        <end position="36"/>
    </location>
</feature>
<keyword evidence="9" id="KW-0408">Iron</keyword>
<evidence type="ECO:0000256" key="11">
    <source>
        <dbReference type="SAM" id="Phobius"/>
    </source>
</evidence>